<evidence type="ECO:0000259" key="4">
    <source>
        <dbReference type="PROSITE" id="PS50158"/>
    </source>
</evidence>
<keyword evidence="1" id="KW-0863">Zinc-finger</keyword>
<dbReference type="InterPro" id="IPR008042">
    <property type="entry name" value="Retrotrans_Pao"/>
</dbReference>
<dbReference type="InterPro" id="IPR040676">
    <property type="entry name" value="DUF5641"/>
</dbReference>
<organism evidence="6 8">
    <name type="scientific">Carassius auratus</name>
    <name type="common">Goldfish</name>
    <dbReference type="NCBI Taxonomy" id="7957"/>
    <lineage>
        <taxon>Eukaryota</taxon>
        <taxon>Metazoa</taxon>
        <taxon>Chordata</taxon>
        <taxon>Craniata</taxon>
        <taxon>Vertebrata</taxon>
        <taxon>Euteleostomi</taxon>
        <taxon>Actinopterygii</taxon>
        <taxon>Neopterygii</taxon>
        <taxon>Teleostei</taxon>
        <taxon>Ostariophysi</taxon>
        <taxon>Cypriniformes</taxon>
        <taxon>Cyprinidae</taxon>
        <taxon>Cyprininae</taxon>
        <taxon>Carassius</taxon>
    </lineage>
</organism>
<feature type="domain" description="CCHC-type" evidence="4">
    <location>
        <begin position="613"/>
        <end position="628"/>
    </location>
</feature>
<keyword evidence="2" id="KW-0175">Coiled coil</keyword>
<name>A0A6P6KPG0_CARAU</name>
<dbReference type="PROSITE" id="PS50158">
    <property type="entry name" value="ZF_CCHC"/>
    <property type="match status" value="1"/>
</dbReference>
<dbReference type="CDD" id="cd01644">
    <property type="entry name" value="RT_pepA17"/>
    <property type="match status" value="1"/>
</dbReference>
<feature type="compositionally biased region" description="Basic and acidic residues" evidence="3">
    <location>
        <begin position="33"/>
        <end position="58"/>
    </location>
</feature>
<feature type="domain" description="Integrase catalytic" evidence="5">
    <location>
        <begin position="1672"/>
        <end position="1861"/>
    </location>
</feature>
<dbReference type="SUPFAM" id="SSF56672">
    <property type="entry name" value="DNA/RNA polymerases"/>
    <property type="match status" value="1"/>
</dbReference>
<evidence type="ECO:0000256" key="3">
    <source>
        <dbReference type="SAM" id="MobiDB-lite"/>
    </source>
</evidence>
<evidence type="ECO:0000313" key="8">
    <source>
        <dbReference type="RefSeq" id="XP_026074200.1"/>
    </source>
</evidence>
<evidence type="ECO:0000256" key="2">
    <source>
        <dbReference type="SAM" id="Coils"/>
    </source>
</evidence>
<dbReference type="Pfam" id="PF03564">
    <property type="entry name" value="DUF1759"/>
    <property type="match status" value="1"/>
</dbReference>
<dbReference type="PANTHER" id="PTHR47331">
    <property type="entry name" value="PHD-TYPE DOMAIN-CONTAINING PROTEIN"/>
    <property type="match status" value="1"/>
</dbReference>
<dbReference type="InterPro" id="IPR036397">
    <property type="entry name" value="RNaseH_sf"/>
</dbReference>
<feature type="coiled-coil region" evidence="2">
    <location>
        <begin position="209"/>
        <end position="265"/>
    </location>
</feature>
<evidence type="ECO:0000313" key="6">
    <source>
        <dbReference type="Proteomes" id="UP000515129"/>
    </source>
</evidence>
<evidence type="ECO:0000256" key="1">
    <source>
        <dbReference type="PROSITE-ProRule" id="PRU00047"/>
    </source>
</evidence>
<dbReference type="InterPro" id="IPR001878">
    <property type="entry name" value="Znf_CCHC"/>
</dbReference>
<evidence type="ECO:0000313" key="7">
    <source>
        <dbReference type="RefSeq" id="XP_026074199.1"/>
    </source>
</evidence>
<protein>
    <submittedName>
        <fullName evidence="7 8">Uncharacterized protein LOC113053417</fullName>
    </submittedName>
</protein>
<keyword evidence="6" id="KW-1185">Reference proteome</keyword>
<dbReference type="Pfam" id="PF05380">
    <property type="entry name" value="Peptidase_A17"/>
    <property type="match status" value="1"/>
</dbReference>
<dbReference type="PROSITE" id="PS50994">
    <property type="entry name" value="INTEGRASE"/>
    <property type="match status" value="1"/>
</dbReference>
<accession>A0A6P6KPG0</accession>
<dbReference type="InterPro" id="IPR005312">
    <property type="entry name" value="DUF1759"/>
</dbReference>
<dbReference type="RefSeq" id="XP_026074199.1">
    <property type="nucleotide sequence ID" value="XM_026218414.1"/>
</dbReference>
<dbReference type="SUPFAM" id="SSF53098">
    <property type="entry name" value="Ribonuclease H-like"/>
    <property type="match status" value="1"/>
</dbReference>
<feature type="compositionally biased region" description="Basic and acidic residues" evidence="3">
    <location>
        <begin position="642"/>
        <end position="656"/>
    </location>
</feature>
<reference evidence="7 8" key="1">
    <citation type="submission" date="2025-04" db="UniProtKB">
        <authorList>
            <consortium name="RefSeq"/>
        </authorList>
    </citation>
    <scope>IDENTIFICATION</scope>
    <source>
        <strain evidence="7 8">Wakin</strain>
        <tissue evidence="7 8">Muscle</tissue>
    </source>
</reference>
<sequence length="1992" mass="226370">MENPPEKEVEPVEEIPPPAEEISNPPVQQLRASSRERSLTEKGREMHELEAKKQEKSFHKTYESWKQAAREARSNLKTFCTREDLDQIQQDIQGRHDSVYHRYEAILRNHTTTPDIVKRMDACAELTAEITDLVSKRLETFNESYNEELVKERVRQVLNKDEYGSVFGCTVTNTVVSESSLGSDNQSKTSKVSSKRADAQAEFAAKLEQAKALQEIHNQQAKLDQMEHDWKLCESRMLAEMKQKEAEMQLRLVEEKKRLQQLQVDKEVKVAAARVKVYNDLEGNLHRCEDDEGPSIHTGCQRTELTSQLNPEAQSFLPQQASCEGYGVTSPQETANLAQAIANSLSTHRLPVPEPTVFVGDPLKFIDWKMSFMALIDRKPLPSGEKMFYLKNYLAGEARKAVEGYFYRNSEDAYQGAWKVLQERYGNSFVIQRAFRDKLMRWPKIGANDPLALRDFTDFLQGCVEAIPHVKGLAILNDSEENHKLLKKLPEWIVRKWNRIVVEELDTSGDYPSFKCFTEFLQKEAKIACNPITSALFVNQRNTDERFPKRAKALSTKVQVKDLSSKRPETYSSKPKTSCLFCKDEKHHIAQCSTFAGKTIEEKKAFIHETHLCFGCLRKGHMSKDCRRRHTCGTCGRSHPTCLHEERDKAPSKDPKGASTNVQASEEVHKVMTHALTQCSPATSSIVPVFISTVDEPQREVLTYALLDTQSDSSFILEDLLESLNVVSQPVQLRLSTMTAADTITASKRVCGLKVRGLQSASSIPLQQAYTRDFIPVDKSYIPTKHTALQWSHLRHLASQLSPLLNCEVGLLIGFDCPSALAPLEAIIGGENEPFAQRTVLGWSIIGLSNPHLDRQGNQSFVHRVAVKEIPVPSANDILKILESDFNEKAYEDKCVSQEDVRFIQHLSANIHQKDNGHYELPLPFKCSSRPSLPNNKGLATARLQHLKKRLKSNKQYYDHYKAFMEEMIIKGDAEQAPAILSGETVWYIPHHGVYHPQKPNKLRVVFDCSAKFRGISLNDTLLTGPDLTNSLVGVLCRFRKEPVAVNCDIEKMFHQFLVPPDERNYLRFLWWEGGDLEKEPQEYRMAVHLFGATSSPGCANFGLKYLAQQHKVNYPSASAFIEKNFYVDDGLTSVPSTSEAKELIMQAQRVCKHGGLRLHKFNSNKEDVLSCLNPLEKATTSKPLDFNLEATPAGRVLGIQWSTKDDTFSFSIDLKDQPLTRRGILSVIASLYDPLGFVAPFILQGKCILQELCRRGTEWDNELPDDVRPQWVDWKNDLLKLKEVLIPRCYHPHTFSEIVRTELHHFSDASNVGYGACSYLRFKNDKSEVHCCLVMAKARVSPTKVISIPRLELSAAVISARMSVMLKNELEMKIDQEFFWTDSQVVLAYINNEARRFHVFVANRVQLIRDVTDPSQWCYVNTTDNPADYASRGLNASAISTSMWLSGPQFLWEQEVNATPYTPVNLLVGDPEVKLVQTFVTSVRDGADILSRLSRFSSWSMLLRVVARINRLGHKQMYNGDHVTVEERERAAKVVIKLVQQQAFSKEMQIIERGEALPNSSALYPLDPILDNGILRVGGRLKHSSLSQDLKHPVILPKGNHITKLILSHYHTKVRHQGRSQTQMELRMNGFWIIGGSKSVAKFIHKCVQCRKLRRPAEEQRMAELPRERVEVSAPFTYCGMDCFGPFIVKRARKELKRYGLLFTCLSSRAVHIEMIEDLSTDSFINALRCFISLRGAVRKLQCDHGTNFVGAKNEFAKSLKEIDTNALEIFLTERQCEFVFNAPSASHAGGVWERQIRTVRNVLNATLALCPGRLDDASLRTLFYEAMAIVNSRPLTVDGINDPNSLEPLTPNHLIMMKSDVALPPPGKFVKQDVYATKRWRRVQYLIEQFWSRWKKEYLLNIAARQKWHIPRRNLQVNDVVIIKDDMLPRGQWQLGRVVETSEGSDGLVRRVKLQLGERKQNQCSKPTVIERPIQKVVVLIENELSATAL</sequence>
<keyword evidence="1" id="KW-0862">Zinc</keyword>
<feature type="region of interest" description="Disordered" evidence="3">
    <location>
        <begin position="642"/>
        <end position="661"/>
    </location>
</feature>
<dbReference type="InterPro" id="IPR043502">
    <property type="entry name" value="DNA/RNA_pol_sf"/>
</dbReference>
<dbReference type="RefSeq" id="XP_026074200.1">
    <property type="nucleotide sequence ID" value="XM_026218415.1"/>
</dbReference>
<feature type="region of interest" description="Disordered" evidence="3">
    <location>
        <begin position="1"/>
        <end position="58"/>
    </location>
</feature>
<dbReference type="InterPro" id="IPR012337">
    <property type="entry name" value="RNaseH-like_sf"/>
</dbReference>
<proteinExistence type="predicted"/>
<dbReference type="SMART" id="SM00343">
    <property type="entry name" value="ZnF_C2HC"/>
    <property type="match status" value="2"/>
</dbReference>
<dbReference type="Gene3D" id="3.30.420.10">
    <property type="entry name" value="Ribonuclease H-like superfamily/Ribonuclease H"/>
    <property type="match status" value="1"/>
</dbReference>
<gene>
    <name evidence="7 8" type="primary">LOC113053417</name>
</gene>
<feature type="compositionally biased region" description="Basic and acidic residues" evidence="3">
    <location>
        <begin position="1"/>
        <end position="10"/>
    </location>
</feature>
<dbReference type="Proteomes" id="UP000515129">
    <property type="component" value="Chromosome 34"/>
</dbReference>
<dbReference type="GO" id="GO:0015074">
    <property type="term" value="P:DNA integration"/>
    <property type="evidence" value="ECO:0007669"/>
    <property type="project" value="InterPro"/>
</dbReference>
<dbReference type="Pfam" id="PF18701">
    <property type="entry name" value="DUF5641"/>
    <property type="match status" value="1"/>
</dbReference>
<dbReference type="KEGG" id="caua:113053417"/>
<dbReference type="InterPro" id="IPR001584">
    <property type="entry name" value="Integrase_cat-core"/>
</dbReference>
<dbReference type="GO" id="GO:0008270">
    <property type="term" value="F:zinc ion binding"/>
    <property type="evidence" value="ECO:0007669"/>
    <property type="project" value="UniProtKB-KW"/>
</dbReference>
<dbReference type="GO" id="GO:0003676">
    <property type="term" value="F:nucleic acid binding"/>
    <property type="evidence" value="ECO:0007669"/>
    <property type="project" value="InterPro"/>
</dbReference>
<dbReference type="PANTHER" id="PTHR47331:SF5">
    <property type="entry name" value="RIBONUCLEASE H"/>
    <property type="match status" value="1"/>
</dbReference>
<dbReference type="OrthoDB" id="10051210at2759"/>
<keyword evidence="1" id="KW-0479">Metal-binding</keyword>
<evidence type="ECO:0000259" key="5">
    <source>
        <dbReference type="PROSITE" id="PS50994"/>
    </source>
</evidence>
<dbReference type="GeneID" id="113053417"/>
<dbReference type="Gene3D" id="1.10.340.70">
    <property type="match status" value="1"/>
</dbReference>